<keyword evidence="4" id="KW-1185">Reference proteome</keyword>
<dbReference type="SUPFAM" id="SSF46955">
    <property type="entry name" value="Putative DNA-binding domain"/>
    <property type="match status" value="1"/>
</dbReference>
<dbReference type="Proteomes" id="UP000040576">
    <property type="component" value="Unassembled WGS sequence"/>
</dbReference>
<dbReference type="RefSeq" id="WP_034772801.1">
    <property type="nucleotide sequence ID" value="NZ_CCRF01000090.1"/>
</dbReference>
<organism evidence="3 4">
    <name type="scientific">Caldibacillus thermoamylovorans</name>
    <dbReference type="NCBI Taxonomy" id="35841"/>
    <lineage>
        <taxon>Bacteria</taxon>
        <taxon>Bacillati</taxon>
        <taxon>Bacillota</taxon>
        <taxon>Bacilli</taxon>
        <taxon>Bacillales</taxon>
        <taxon>Bacillaceae</taxon>
        <taxon>Caldibacillus</taxon>
    </lineage>
</organism>
<name>A0A090J2M4_9BACI</name>
<evidence type="ECO:0000256" key="1">
    <source>
        <dbReference type="SAM" id="Coils"/>
    </source>
</evidence>
<dbReference type="Pfam" id="PF12728">
    <property type="entry name" value="HTH_17"/>
    <property type="match status" value="1"/>
</dbReference>
<evidence type="ECO:0000313" key="3">
    <source>
        <dbReference type="EMBL" id="CEE02873.1"/>
    </source>
</evidence>
<dbReference type="InterPro" id="IPR041657">
    <property type="entry name" value="HTH_17"/>
</dbReference>
<evidence type="ECO:0000313" key="4">
    <source>
        <dbReference type="Proteomes" id="UP000040576"/>
    </source>
</evidence>
<gene>
    <name evidence="3" type="ORF">BT1A1_3087</name>
</gene>
<sequence length="215" mass="24853">MITYFEKKAVLSNADQLAENFVAYNESLSPVVLKLLINSLRKIPTTIPLNINEINENDLADPSVVKSIYTEIIKYMATISVDEQQDEIIYKTGDLARIFGVSQTTINNWIKEGRFSKVERDGKNKHAKIPESSIWTANNGQQKTIKQIAEEYALEKNKITEKEEKTLLQKEVKFFEEKYQTSYEALKNKENKSEEEEEDLEIWGYLLHRLGSLLN</sequence>
<reference evidence="3 4" key="1">
    <citation type="submission" date="2014-07" db="EMBL/GenBank/DDBJ databases">
        <authorList>
            <person name="Wibberg Daniel"/>
        </authorList>
    </citation>
    <scope>NUCLEOTIDE SEQUENCE [LARGE SCALE GENOMIC DNA]</scope>
</reference>
<dbReference type="InterPro" id="IPR009061">
    <property type="entry name" value="DNA-bd_dom_put_sf"/>
</dbReference>
<accession>A0A090J2M4</accession>
<keyword evidence="1" id="KW-0175">Coiled coil</keyword>
<proteinExistence type="predicted"/>
<protein>
    <recommendedName>
        <fullName evidence="2">Helix-turn-helix domain-containing protein</fullName>
    </recommendedName>
</protein>
<evidence type="ECO:0000259" key="2">
    <source>
        <dbReference type="Pfam" id="PF12728"/>
    </source>
</evidence>
<dbReference type="EMBL" id="CCRF01000090">
    <property type="protein sequence ID" value="CEE02873.1"/>
    <property type="molecule type" value="Genomic_DNA"/>
</dbReference>
<feature type="domain" description="Helix-turn-helix" evidence="2">
    <location>
        <begin position="90"/>
        <end position="134"/>
    </location>
</feature>
<dbReference type="Gene3D" id="1.10.1660.10">
    <property type="match status" value="1"/>
</dbReference>
<feature type="coiled-coil region" evidence="1">
    <location>
        <begin position="145"/>
        <end position="199"/>
    </location>
</feature>
<dbReference type="AlphaFoldDB" id="A0A090J2M4"/>